<dbReference type="PANTHER" id="PTHR16943">
    <property type="entry name" value="2-METHYLCITRATE DEHYDRATASE-RELATED"/>
    <property type="match status" value="1"/>
</dbReference>
<name>A0A5C8PA33_9HYPH</name>
<evidence type="ECO:0000259" key="2">
    <source>
        <dbReference type="Pfam" id="PF03972"/>
    </source>
</evidence>
<organism evidence="4 5">
    <name type="scientific">Vineibacter terrae</name>
    <dbReference type="NCBI Taxonomy" id="2586908"/>
    <lineage>
        <taxon>Bacteria</taxon>
        <taxon>Pseudomonadati</taxon>
        <taxon>Pseudomonadota</taxon>
        <taxon>Alphaproteobacteria</taxon>
        <taxon>Hyphomicrobiales</taxon>
        <taxon>Vineibacter</taxon>
    </lineage>
</organism>
<dbReference type="InterPro" id="IPR045337">
    <property type="entry name" value="MmgE_PrpD_C"/>
</dbReference>
<dbReference type="Proteomes" id="UP000321638">
    <property type="component" value="Unassembled WGS sequence"/>
</dbReference>
<dbReference type="GO" id="GO:0016829">
    <property type="term" value="F:lyase activity"/>
    <property type="evidence" value="ECO:0007669"/>
    <property type="project" value="InterPro"/>
</dbReference>
<dbReference type="Pfam" id="PF19305">
    <property type="entry name" value="MmgE_PrpD_C"/>
    <property type="match status" value="1"/>
</dbReference>
<dbReference type="Pfam" id="PF03972">
    <property type="entry name" value="MmgE_PrpD_N"/>
    <property type="match status" value="1"/>
</dbReference>
<dbReference type="Gene3D" id="1.10.4100.10">
    <property type="entry name" value="2-methylcitrate dehydratase PrpD"/>
    <property type="match status" value="1"/>
</dbReference>
<dbReference type="InterPro" id="IPR045336">
    <property type="entry name" value="MmgE_PrpD_N"/>
</dbReference>
<feature type="domain" description="MmgE/PrpD C-terminal" evidence="3">
    <location>
        <begin position="277"/>
        <end position="443"/>
    </location>
</feature>
<reference evidence="4 5" key="1">
    <citation type="submission" date="2019-06" db="EMBL/GenBank/DDBJ databases">
        <title>New taxonomy in bacterial strain CC-CFT640, isolated from vineyard.</title>
        <authorList>
            <person name="Lin S.-Y."/>
            <person name="Tsai C.-F."/>
            <person name="Young C.-C."/>
        </authorList>
    </citation>
    <scope>NUCLEOTIDE SEQUENCE [LARGE SCALE GENOMIC DNA]</scope>
    <source>
        <strain evidence="4 5">CC-CFT640</strain>
    </source>
</reference>
<accession>A0A5C8PA33</accession>
<dbReference type="PANTHER" id="PTHR16943:SF8">
    <property type="entry name" value="2-METHYLCITRATE DEHYDRATASE"/>
    <property type="match status" value="1"/>
</dbReference>
<dbReference type="Gene3D" id="3.30.1330.120">
    <property type="entry name" value="2-methylcitrate dehydratase PrpD"/>
    <property type="match status" value="1"/>
</dbReference>
<dbReference type="SUPFAM" id="SSF103378">
    <property type="entry name" value="2-methylcitrate dehydratase PrpD"/>
    <property type="match status" value="1"/>
</dbReference>
<evidence type="ECO:0000313" key="5">
    <source>
        <dbReference type="Proteomes" id="UP000321638"/>
    </source>
</evidence>
<evidence type="ECO:0000313" key="4">
    <source>
        <dbReference type="EMBL" id="TXL70632.1"/>
    </source>
</evidence>
<feature type="domain" description="MmgE/PrpD N-terminal" evidence="2">
    <location>
        <begin position="17"/>
        <end position="253"/>
    </location>
</feature>
<protein>
    <submittedName>
        <fullName evidence="4">MmgE/PrpD family protein</fullName>
    </submittedName>
</protein>
<keyword evidence="5" id="KW-1185">Reference proteome</keyword>
<dbReference type="InterPro" id="IPR005656">
    <property type="entry name" value="MmgE_PrpD"/>
</dbReference>
<sequence>MQAVKQSAAAPAGPTEALVRWARAVRFDDLDPQVRHAAVRHAIDTIGVIAAGSQSSLTCQVGALMREEAGGVPVPGFGKRLDPLDACYLAGCAAHGLELDDGYRQGSIHPGVAVLPPAIAACGGSRIHGRQFLRAVVVGYEAITSIARVSHPDLRQRGFHPTGVVGVLGAALTAATLWDLEPDETVKALGIAASSAAGLFAFVAGGADVKRLHAAHAAREGGWAAMLARQGVSGPPAVIEGPDGFLQAFPGRPDAAAGLTFAADGAFGITDCYVKPHPCCRHLQPALEALIELVERHAIAAEDVERIDVETYSIAASHAGTPWHDMASAQLSFPFILLLGLRYRDVSLRHFEPGILADAAFARLAGLVHITSSPQMDGLYPQQRPARVTIRAKGMSVEMFKPEALGSRQLPLSDTGLSEKFLGLVAPVCGDAVARQVLDELWHLPAAPDVGAILRRLAPR</sequence>
<comment type="caution">
    <text evidence="4">The sequence shown here is derived from an EMBL/GenBank/DDBJ whole genome shotgun (WGS) entry which is preliminary data.</text>
</comment>
<evidence type="ECO:0000259" key="3">
    <source>
        <dbReference type="Pfam" id="PF19305"/>
    </source>
</evidence>
<dbReference type="AlphaFoldDB" id="A0A5C8PA33"/>
<dbReference type="EMBL" id="VDUZ01000056">
    <property type="protein sequence ID" value="TXL70632.1"/>
    <property type="molecule type" value="Genomic_DNA"/>
</dbReference>
<proteinExistence type="inferred from homology"/>
<comment type="similarity">
    <text evidence="1">Belongs to the PrpD family.</text>
</comment>
<dbReference type="OrthoDB" id="9795089at2"/>
<dbReference type="RefSeq" id="WP_147851426.1">
    <property type="nucleotide sequence ID" value="NZ_VDUZ01000056.1"/>
</dbReference>
<dbReference type="InterPro" id="IPR042188">
    <property type="entry name" value="MmgE/PrpD_sf_2"/>
</dbReference>
<dbReference type="InterPro" id="IPR042183">
    <property type="entry name" value="MmgE/PrpD_sf_1"/>
</dbReference>
<gene>
    <name evidence="4" type="ORF">FHP25_33815</name>
</gene>
<dbReference type="InterPro" id="IPR036148">
    <property type="entry name" value="MmgE/PrpD_sf"/>
</dbReference>
<evidence type="ECO:0000256" key="1">
    <source>
        <dbReference type="ARBA" id="ARBA00006174"/>
    </source>
</evidence>